<dbReference type="InterPro" id="IPR003954">
    <property type="entry name" value="RRM_euk-type"/>
</dbReference>
<dbReference type="InterPro" id="IPR035979">
    <property type="entry name" value="RBD_domain_sf"/>
</dbReference>
<feature type="zinc finger region" description="C3H1-type" evidence="5">
    <location>
        <begin position="285"/>
        <end position="312"/>
    </location>
</feature>
<accession>A0A024UVC8</accession>
<dbReference type="InterPro" id="IPR009145">
    <property type="entry name" value="U2AF_small"/>
</dbReference>
<sequence>MLLRANRRTRMKNLAKRRKRRLYAQLQAQLEEDVAPEEVERIAMEAEEARQVCHETWLRATAAADAKFKKKQRILEERRLLMDDIKQQMEQESLEKEMQEKEEREAMALARESKRQMELKAWAENIQNLSDEQKKSILCSFHTRTGVCRFGDLCSRVHAPPPTSGRFVLFPVCPCPLGNSEVNSTSQGMHTIGVKSHQDGDDHLELDELEMRRAYRAFFLDAIQEFLKLGHVVQLHTCCNIAPHLRGNVYVEYQTAEMAAAAQAALRGRWYAGKQLLSEITHIKSWADAICGLFVRQRCVRGGDCNFLHPFANPVEVDPPPLRYRSPSVNSTQFREGQAAERHSKSNDDKKSQKRHRRGNIDSEEEEGRHHRRRRDERPDKSKRRRRSRSSDHSDSKRGVAHSSRRSHRDHDPPSTRRRSRCLDR</sequence>
<protein>
    <recommendedName>
        <fullName evidence="8">C3H1-type domain-containing protein</fullName>
    </recommendedName>
</protein>
<dbReference type="InterPro" id="IPR012677">
    <property type="entry name" value="Nucleotide-bd_a/b_plait_sf"/>
</dbReference>
<dbReference type="GeneID" id="20077699"/>
<keyword evidence="1 5" id="KW-0479">Metal-binding</keyword>
<dbReference type="PRINTS" id="PR01848">
    <property type="entry name" value="U2AUXFACTOR"/>
</dbReference>
<evidence type="ECO:0000256" key="7">
    <source>
        <dbReference type="SAM" id="MobiDB-lite"/>
    </source>
</evidence>
<feature type="zinc finger region" description="C3H1-type" evidence="5">
    <location>
        <begin position="133"/>
        <end position="161"/>
    </location>
</feature>
<feature type="compositionally biased region" description="Basic and acidic residues" evidence="7">
    <location>
        <begin position="338"/>
        <end position="351"/>
    </location>
</feature>
<dbReference type="GO" id="GO:0008270">
    <property type="term" value="F:zinc ion binding"/>
    <property type="evidence" value="ECO:0007669"/>
    <property type="project" value="UniProtKB-KW"/>
</dbReference>
<dbReference type="SUPFAM" id="SSF54928">
    <property type="entry name" value="RNA-binding domain, RBD"/>
    <property type="match status" value="1"/>
</dbReference>
<feature type="compositionally biased region" description="Basic residues" evidence="7">
    <location>
        <begin position="370"/>
        <end position="388"/>
    </location>
</feature>
<evidence type="ECO:0000256" key="4">
    <source>
        <dbReference type="ARBA" id="ARBA00022833"/>
    </source>
</evidence>
<dbReference type="PROSITE" id="PS50103">
    <property type="entry name" value="ZF_C3H1"/>
    <property type="match status" value="2"/>
</dbReference>
<keyword evidence="2" id="KW-0677">Repeat</keyword>
<feature type="compositionally biased region" description="Basic and acidic residues" evidence="7">
    <location>
        <begin position="409"/>
        <end position="425"/>
    </location>
</feature>
<feature type="domain" description="C3H1-type" evidence="8">
    <location>
        <begin position="285"/>
        <end position="312"/>
    </location>
</feature>
<gene>
    <name evidence="9" type="ORF">H310_00649</name>
</gene>
<feature type="coiled-coil region" evidence="6">
    <location>
        <begin position="71"/>
        <end position="111"/>
    </location>
</feature>
<dbReference type="PANTHER" id="PTHR12620">
    <property type="entry name" value="U2 SNRNP AUXILIARY FACTOR, SMALL SUBUNIT"/>
    <property type="match status" value="1"/>
</dbReference>
<dbReference type="Gene3D" id="3.30.70.330">
    <property type="match status" value="1"/>
</dbReference>
<dbReference type="AlphaFoldDB" id="A0A024UVC8"/>
<keyword evidence="3 5" id="KW-0863">Zinc-finger</keyword>
<evidence type="ECO:0000256" key="3">
    <source>
        <dbReference type="ARBA" id="ARBA00022771"/>
    </source>
</evidence>
<feature type="compositionally biased region" description="Basic and acidic residues" evidence="7">
    <location>
        <begin position="389"/>
        <end position="398"/>
    </location>
</feature>
<dbReference type="eggNOG" id="KOG2202">
    <property type="taxonomic scope" value="Eukaryota"/>
</dbReference>
<feature type="domain" description="C3H1-type" evidence="8">
    <location>
        <begin position="133"/>
        <end position="161"/>
    </location>
</feature>
<evidence type="ECO:0000256" key="1">
    <source>
        <dbReference type="ARBA" id="ARBA00022723"/>
    </source>
</evidence>
<dbReference type="STRING" id="157072.A0A024UVC8"/>
<organism evidence="9">
    <name type="scientific">Aphanomyces invadans</name>
    <dbReference type="NCBI Taxonomy" id="157072"/>
    <lineage>
        <taxon>Eukaryota</taxon>
        <taxon>Sar</taxon>
        <taxon>Stramenopiles</taxon>
        <taxon>Oomycota</taxon>
        <taxon>Saprolegniomycetes</taxon>
        <taxon>Saprolegniales</taxon>
        <taxon>Verrucalvaceae</taxon>
        <taxon>Aphanomyces</taxon>
    </lineage>
</organism>
<evidence type="ECO:0000256" key="5">
    <source>
        <dbReference type="PROSITE-ProRule" id="PRU00723"/>
    </source>
</evidence>
<dbReference type="SMART" id="SM00356">
    <property type="entry name" value="ZnF_C3H1"/>
    <property type="match status" value="2"/>
</dbReference>
<dbReference type="SMART" id="SM00361">
    <property type="entry name" value="RRM_1"/>
    <property type="match status" value="1"/>
</dbReference>
<keyword evidence="4 5" id="KW-0862">Zinc</keyword>
<name>A0A024UVC8_9STRA</name>
<evidence type="ECO:0000256" key="2">
    <source>
        <dbReference type="ARBA" id="ARBA00022737"/>
    </source>
</evidence>
<evidence type="ECO:0000256" key="6">
    <source>
        <dbReference type="SAM" id="Coils"/>
    </source>
</evidence>
<dbReference type="OrthoDB" id="75923at2759"/>
<dbReference type="InterPro" id="IPR000571">
    <property type="entry name" value="Znf_CCCH"/>
</dbReference>
<proteinExistence type="predicted"/>
<evidence type="ECO:0000259" key="8">
    <source>
        <dbReference type="PROSITE" id="PS50103"/>
    </source>
</evidence>
<dbReference type="RefSeq" id="XP_008861720.1">
    <property type="nucleotide sequence ID" value="XM_008863498.1"/>
</dbReference>
<keyword evidence="6" id="KW-0175">Coiled coil</keyword>
<feature type="region of interest" description="Disordered" evidence="7">
    <location>
        <begin position="316"/>
        <end position="425"/>
    </location>
</feature>
<dbReference type="VEuPathDB" id="FungiDB:H310_00649"/>
<dbReference type="Pfam" id="PF00642">
    <property type="entry name" value="zf-CCCH"/>
    <property type="match status" value="1"/>
</dbReference>
<feature type="compositionally biased region" description="Basic residues" evidence="7">
    <location>
        <begin position="399"/>
        <end position="408"/>
    </location>
</feature>
<evidence type="ECO:0000313" key="9">
    <source>
        <dbReference type="EMBL" id="ETW10309.1"/>
    </source>
</evidence>
<dbReference type="GO" id="GO:0000398">
    <property type="term" value="P:mRNA splicing, via spliceosome"/>
    <property type="evidence" value="ECO:0007669"/>
    <property type="project" value="InterPro"/>
</dbReference>
<dbReference type="GO" id="GO:0089701">
    <property type="term" value="C:U2AF complex"/>
    <property type="evidence" value="ECO:0007669"/>
    <property type="project" value="InterPro"/>
</dbReference>
<dbReference type="EMBL" id="KI913952">
    <property type="protein sequence ID" value="ETW10309.1"/>
    <property type="molecule type" value="Genomic_DNA"/>
</dbReference>
<dbReference type="GO" id="GO:0003723">
    <property type="term" value="F:RNA binding"/>
    <property type="evidence" value="ECO:0007669"/>
    <property type="project" value="InterPro"/>
</dbReference>
<reference evidence="9" key="1">
    <citation type="submission" date="2013-12" db="EMBL/GenBank/DDBJ databases">
        <title>The Genome Sequence of Aphanomyces invadans NJM9701.</title>
        <authorList>
            <consortium name="The Broad Institute Genomics Platform"/>
            <person name="Russ C."/>
            <person name="Tyler B."/>
            <person name="van West P."/>
            <person name="Dieguez-Uribeondo J."/>
            <person name="Young S.K."/>
            <person name="Zeng Q."/>
            <person name="Gargeya S."/>
            <person name="Fitzgerald M."/>
            <person name="Abouelleil A."/>
            <person name="Alvarado L."/>
            <person name="Chapman S.B."/>
            <person name="Gainer-Dewar J."/>
            <person name="Goldberg J."/>
            <person name="Griggs A."/>
            <person name="Gujja S."/>
            <person name="Hansen M."/>
            <person name="Howarth C."/>
            <person name="Imamovic A."/>
            <person name="Ireland A."/>
            <person name="Larimer J."/>
            <person name="McCowan C."/>
            <person name="Murphy C."/>
            <person name="Pearson M."/>
            <person name="Poon T.W."/>
            <person name="Priest M."/>
            <person name="Roberts A."/>
            <person name="Saif S."/>
            <person name="Shea T."/>
            <person name="Sykes S."/>
            <person name="Wortman J."/>
            <person name="Nusbaum C."/>
            <person name="Birren B."/>
        </authorList>
    </citation>
    <scope>NUCLEOTIDE SEQUENCE [LARGE SCALE GENOMIC DNA]</scope>
    <source>
        <strain evidence="9">NJM9701</strain>
    </source>
</reference>